<dbReference type="EMBL" id="PPTT01000020">
    <property type="protein sequence ID" value="RDB67892.1"/>
    <property type="molecule type" value="Genomic_DNA"/>
</dbReference>
<feature type="domain" description="4Fe-4S ferredoxin-type" evidence="6">
    <location>
        <begin position="78"/>
        <end position="114"/>
    </location>
</feature>
<dbReference type="AlphaFoldDB" id="A0A3N0IZZ5"/>
<feature type="domain" description="4Fe-4S ferredoxin-type" evidence="6">
    <location>
        <begin position="123"/>
        <end position="157"/>
    </location>
</feature>
<dbReference type="CDD" id="cd16373">
    <property type="entry name" value="DMSOR_beta_like"/>
    <property type="match status" value="1"/>
</dbReference>
<keyword evidence="9" id="KW-1185">Reference proteome</keyword>
<accession>A0A3N0IZZ5</accession>
<organism evidence="8 10">
    <name type="scientific">Eggerthella sinensis</name>
    <dbReference type="NCBI Taxonomy" id="242230"/>
    <lineage>
        <taxon>Bacteria</taxon>
        <taxon>Bacillati</taxon>
        <taxon>Actinomycetota</taxon>
        <taxon>Coriobacteriia</taxon>
        <taxon>Eggerthellales</taxon>
        <taxon>Eggerthellaceae</taxon>
        <taxon>Eggerthella</taxon>
    </lineage>
</organism>
<keyword evidence="2" id="KW-0004">4Fe-4S</keyword>
<reference evidence="10" key="2">
    <citation type="submission" date="2018-05" db="EMBL/GenBank/DDBJ databases">
        <title>Genome Sequencing of selected type strains of the family Eggerthellaceae.</title>
        <authorList>
            <person name="Danylec N."/>
            <person name="Stoll D.A."/>
            <person name="Doetsch A."/>
            <person name="Huch M."/>
        </authorList>
    </citation>
    <scope>NUCLEOTIDE SEQUENCE [LARGE SCALE GENOMIC DNA]</scope>
    <source>
        <strain evidence="10">DSM 16107</strain>
    </source>
</reference>
<name>A0A3N0IZZ5_9ACTN</name>
<sequence>MNVSRRSLVIGVGSTAALLGMGALRYAGHTPLVRPPGGQDEAHLVSACIRCEKCYEVCPRKVIVPAHIEDGLLGMRSPALDFDANFCDYCADENGGEPLCVKVCPTEALQLPPGATAETTLLGVAVIDESQCLAFRDTGCRYCYDACPYEAIELTGESSNPRVAVLPEKCNGCGACESVCVSLKAGSIASGATARAIVVKPIESAE</sequence>
<evidence type="ECO:0000313" key="7">
    <source>
        <dbReference type="EMBL" id="RDB67892.1"/>
    </source>
</evidence>
<proteinExistence type="predicted"/>
<protein>
    <submittedName>
        <fullName evidence="8">4Fe-4S ferredoxin</fullName>
    </submittedName>
</protein>
<evidence type="ECO:0000256" key="4">
    <source>
        <dbReference type="ARBA" id="ARBA00023004"/>
    </source>
</evidence>
<dbReference type="OrthoDB" id="3172733at2"/>
<reference evidence="7 9" key="1">
    <citation type="journal article" date="2018" name="Elife">
        <title>Discovery and characterization of a prevalent human gut bacterial enzyme sufficient for the inactivation of a family of plant toxins.</title>
        <authorList>
            <person name="Koppel N."/>
            <person name="Bisanz J.E."/>
            <person name="Pandelia M.E."/>
            <person name="Turnbaugh P.J."/>
            <person name="Balskus E.P."/>
        </authorList>
    </citation>
    <scope>NUCLEOTIDE SEQUENCE [LARGE SCALE GENOMIC DNA]</scope>
    <source>
        <strain evidence="7 9">DSM 16107</strain>
    </source>
</reference>
<comment type="cofactor">
    <cofactor evidence="1">
        <name>[4Fe-4S] cluster</name>
        <dbReference type="ChEBI" id="CHEBI:49883"/>
    </cofactor>
</comment>
<dbReference type="Proteomes" id="UP000270112">
    <property type="component" value="Unassembled WGS sequence"/>
</dbReference>
<dbReference type="Pfam" id="PF12838">
    <property type="entry name" value="Fer4_7"/>
    <property type="match status" value="2"/>
</dbReference>
<dbReference type="GO" id="GO:0046872">
    <property type="term" value="F:metal ion binding"/>
    <property type="evidence" value="ECO:0007669"/>
    <property type="project" value="UniProtKB-KW"/>
</dbReference>
<dbReference type="Proteomes" id="UP000253817">
    <property type="component" value="Unassembled WGS sequence"/>
</dbReference>
<evidence type="ECO:0000313" key="8">
    <source>
        <dbReference type="EMBL" id="RNM42563.1"/>
    </source>
</evidence>
<evidence type="ECO:0000256" key="3">
    <source>
        <dbReference type="ARBA" id="ARBA00022723"/>
    </source>
</evidence>
<dbReference type="PANTHER" id="PTHR24960:SF79">
    <property type="entry name" value="PHOTOSYSTEM I IRON-SULFUR CENTER"/>
    <property type="match status" value="1"/>
</dbReference>
<dbReference type="InterPro" id="IPR050157">
    <property type="entry name" value="PSI_iron-sulfur_center"/>
</dbReference>
<keyword evidence="4" id="KW-0408">Iron</keyword>
<keyword evidence="3" id="KW-0479">Metal-binding</keyword>
<feature type="domain" description="4Fe-4S ferredoxin-type" evidence="6">
    <location>
        <begin position="161"/>
        <end position="191"/>
    </location>
</feature>
<evidence type="ECO:0000313" key="9">
    <source>
        <dbReference type="Proteomes" id="UP000253817"/>
    </source>
</evidence>
<feature type="domain" description="4Fe-4S ferredoxin-type" evidence="6">
    <location>
        <begin position="38"/>
        <end position="68"/>
    </location>
</feature>
<dbReference type="PROSITE" id="PS00198">
    <property type="entry name" value="4FE4S_FER_1"/>
    <property type="match status" value="1"/>
</dbReference>
<evidence type="ECO:0000313" key="10">
    <source>
        <dbReference type="Proteomes" id="UP000270112"/>
    </source>
</evidence>
<gene>
    <name evidence="7" type="ORF">C1876_11595</name>
    <name evidence="8" type="ORF">DMP09_04245</name>
</gene>
<dbReference type="InterPro" id="IPR017900">
    <property type="entry name" value="4Fe4S_Fe_S_CS"/>
</dbReference>
<dbReference type="SUPFAM" id="SSF54862">
    <property type="entry name" value="4Fe-4S ferredoxins"/>
    <property type="match status" value="1"/>
</dbReference>
<dbReference type="InterPro" id="IPR017896">
    <property type="entry name" value="4Fe4S_Fe-S-bd"/>
</dbReference>
<dbReference type="GO" id="GO:0051539">
    <property type="term" value="F:4 iron, 4 sulfur cluster binding"/>
    <property type="evidence" value="ECO:0007669"/>
    <property type="project" value="UniProtKB-KW"/>
</dbReference>
<dbReference type="Gene3D" id="3.30.70.20">
    <property type="match status" value="2"/>
</dbReference>
<evidence type="ECO:0000256" key="1">
    <source>
        <dbReference type="ARBA" id="ARBA00001966"/>
    </source>
</evidence>
<evidence type="ECO:0000259" key="6">
    <source>
        <dbReference type="PROSITE" id="PS51379"/>
    </source>
</evidence>
<dbReference type="RefSeq" id="WP_114546888.1">
    <property type="nucleotide sequence ID" value="NZ_PPTT01000020.1"/>
</dbReference>
<dbReference type="PROSITE" id="PS51379">
    <property type="entry name" value="4FE4S_FER_2"/>
    <property type="match status" value="4"/>
</dbReference>
<keyword evidence="5" id="KW-0411">Iron-sulfur</keyword>
<reference evidence="8" key="3">
    <citation type="journal article" date="2019" name="Microbiol. Resour. Announc.">
        <title>Draft Genome Sequences of Type Strains of Gordonibacter faecihominis, Paraeggerthella hongkongensis, Parvibacter caecicola,Slackia equolifaciens, Slackia faecicanis, and Slackia isoflavoniconvertens.</title>
        <authorList>
            <person name="Danylec N."/>
            <person name="Stoll D.A."/>
            <person name="Dotsch A."/>
            <person name="Huch M."/>
        </authorList>
    </citation>
    <scope>NUCLEOTIDE SEQUENCE</scope>
    <source>
        <strain evidence="8">DSM 16107</strain>
    </source>
</reference>
<comment type="caution">
    <text evidence="8">The sequence shown here is derived from an EMBL/GenBank/DDBJ whole genome shotgun (WGS) entry which is preliminary data.</text>
</comment>
<evidence type="ECO:0000256" key="5">
    <source>
        <dbReference type="ARBA" id="ARBA00023014"/>
    </source>
</evidence>
<dbReference type="EMBL" id="QICC01000010">
    <property type="protein sequence ID" value="RNM42563.1"/>
    <property type="molecule type" value="Genomic_DNA"/>
</dbReference>
<dbReference type="PANTHER" id="PTHR24960">
    <property type="entry name" value="PHOTOSYSTEM I IRON-SULFUR CENTER-RELATED"/>
    <property type="match status" value="1"/>
</dbReference>
<evidence type="ECO:0000256" key="2">
    <source>
        <dbReference type="ARBA" id="ARBA00022485"/>
    </source>
</evidence>